<feature type="transmembrane region" description="Helical" evidence="1">
    <location>
        <begin position="6"/>
        <end position="24"/>
    </location>
</feature>
<dbReference type="EMBL" id="LC506465">
    <property type="protein sequence ID" value="BBO53988.1"/>
    <property type="molecule type" value="Genomic_DNA"/>
</dbReference>
<reference evidence="2" key="1">
    <citation type="journal article" date="2020" name="Sci. Rep.">
        <title>A novel Asfarvirus-like virus identified as a potential cause of mass mortality of abalone.</title>
        <authorList>
            <person name="Matsuyama T."/>
            <person name="Takano T."/>
            <person name="Nishiki I."/>
            <person name="Fujiwara A."/>
            <person name="Kiryu I."/>
            <person name="Inada M."/>
            <person name="Sakai T."/>
            <person name="Terashima S."/>
            <person name="Matsuura Y."/>
            <person name="Isowa K."/>
            <person name="Nakayasu C."/>
        </authorList>
    </citation>
    <scope>NUCLEOTIDE SEQUENCE</scope>
</reference>
<name>A0A5K7XX51_9VIRU</name>
<keyword evidence="1" id="KW-0812">Transmembrane</keyword>
<proteinExistence type="predicted"/>
<keyword evidence="1" id="KW-0472">Membrane</keyword>
<accession>A0A5K7XX51</accession>
<evidence type="ECO:0000256" key="1">
    <source>
        <dbReference type="SAM" id="Phobius"/>
    </source>
</evidence>
<keyword evidence="1" id="KW-1133">Transmembrane helix</keyword>
<feature type="transmembrane region" description="Helical" evidence="1">
    <location>
        <begin position="31"/>
        <end position="52"/>
    </location>
</feature>
<organism evidence="2">
    <name type="scientific">Abalone asfa-like virus</name>
    <dbReference type="NCBI Taxonomy" id="2839893"/>
    <lineage>
        <taxon>Viruses</taxon>
        <taxon>Varidnaviria</taxon>
        <taxon>Bamfordvirae</taxon>
        <taxon>Nucleocytoviricota</taxon>
        <taxon>Pokkesviricetes</taxon>
        <taxon>Asfuvirales</taxon>
        <taxon>Asfarviridae</taxon>
    </lineage>
</organism>
<evidence type="ECO:0000313" key="2">
    <source>
        <dbReference type="EMBL" id="BBO53988.1"/>
    </source>
</evidence>
<protein>
    <submittedName>
        <fullName evidence="2">Uncharacterized protein</fullName>
    </submittedName>
</protein>
<sequence length="54" mass="5995">MVPPSPQINTIWLVIFTVLYGILLESEMLRVLTGIAFGFVFAQVLAAELPVFKT</sequence>